<dbReference type="GO" id="GO:0030145">
    <property type="term" value="F:manganese ion binding"/>
    <property type="evidence" value="ECO:0007669"/>
    <property type="project" value="UniProtKB-UniRule"/>
</dbReference>
<dbReference type="NCBIfam" id="NF002203">
    <property type="entry name" value="PRK01076.1"/>
    <property type="match status" value="1"/>
</dbReference>
<comment type="cofactor">
    <cofactor evidence="6">
        <name>Mn(2+)</name>
        <dbReference type="ChEBI" id="CHEBI:29035"/>
    </cofactor>
    <text evidence="6">Binds 1 Mn(2+) ion per subunit.</text>
</comment>
<keyword evidence="1 6" id="KW-0963">Cytoplasm</keyword>
<dbReference type="SUPFAM" id="SSF51658">
    <property type="entry name" value="Xylose isomerase-like"/>
    <property type="match status" value="1"/>
</dbReference>
<dbReference type="GO" id="GO:0005737">
    <property type="term" value="C:cytoplasm"/>
    <property type="evidence" value="ECO:0007669"/>
    <property type="project" value="UniProtKB-SubCell"/>
</dbReference>
<gene>
    <name evidence="6" type="primary">rhaA</name>
    <name evidence="8" type="ORF">TsocGM_12915</name>
</gene>
<organism evidence="8 9">
    <name type="scientific">Tautonia sociabilis</name>
    <dbReference type="NCBI Taxonomy" id="2080755"/>
    <lineage>
        <taxon>Bacteria</taxon>
        <taxon>Pseudomonadati</taxon>
        <taxon>Planctomycetota</taxon>
        <taxon>Planctomycetia</taxon>
        <taxon>Isosphaerales</taxon>
        <taxon>Isosphaeraceae</taxon>
        <taxon>Tautonia</taxon>
    </lineage>
</organism>
<keyword evidence="2 6" id="KW-0479">Metal-binding</keyword>
<comment type="similarity">
    <text evidence="6">Belongs to the rhamnose isomerase family.</text>
</comment>
<dbReference type="PANTHER" id="PTHR30268">
    <property type="entry name" value="L-RHAMNOSE ISOMERASE"/>
    <property type="match status" value="1"/>
</dbReference>
<reference evidence="8 9" key="1">
    <citation type="submission" date="2018-12" db="EMBL/GenBank/DDBJ databases">
        <authorList>
            <person name="Toschakov S.V."/>
        </authorList>
    </citation>
    <scope>NUCLEOTIDE SEQUENCE [LARGE SCALE GENOMIC DNA]</scope>
    <source>
        <strain evidence="8 9">GM2012</strain>
    </source>
</reference>
<comment type="caution">
    <text evidence="8">The sequence shown here is derived from an EMBL/GenBank/DDBJ whole genome shotgun (WGS) entry which is preliminary data.</text>
</comment>
<dbReference type="Proteomes" id="UP000280296">
    <property type="component" value="Unassembled WGS sequence"/>
</dbReference>
<feature type="binding site" evidence="6">
    <location>
        <position position="297"/>
    </location>
    <ligand>
        <name>Mn(2+)</name>
        <dbReference type="ChEBI" id="CHEBI:29035"/>
    </ligand>
</feature>
<keyword evidence="5 6" id="KW-0684">Rhamnose metabolism</keyword>
<dbReference type="InterPro" id="IPR036237">
    <property type="entry name" value="Xyl_isomerase-like_sf"/>
</dbReference>
<comment type="pathway">
    <text evidence="6">Carbohydrate degradation; L-rhamnose degradation; glycerone phosphate from L-rhamnose: step 1/3.</text>
</comment>
<dbReference type="Gene3D" id="3.20.20.150">
    <property type="entry name" value="Divalent-metal-dependent TIM barrel enzymes"/>
    <property type="match status" value="1"/>
</dbReference>
<dbReference type="GO" id="GO:0019301">
    <property type="term" value="P:rhamnose catabolic process"/>
    <property type="evidence" value="ECO:0007669"/>
    <property type="project" value="UniProtKB-UniRule"/>
</dbReference>
<dbReference type="AlphaFoldDB" id="A0A432MJB3"/>
<evidence type="ECO:0000256" key="1">
    <source>
        <dbReference type="ARBA" id="ARBA00022490"/>
    </source>
</evidence>
<dbReference type="OrthoDB" id="9766697at2"/>
<dbReference type="GO" id="GO:0008740">
    <property type="term" value="F:L-rhamnose isomerase activity"/>
    <property type="evidence" value="ECO:0007669"/>
    <property type="project" value="UniProtKB-UniRule"/>
</dbReference>
<evidence type="ECO:0000313" key="8">
    <source>
        <dbReference type="EMBL" id="RUL87278.1"/>
    </source>
</evidence>
<comment type="catalytic activity">
    <reaction evidence="6">
        <text>L-rhamnopyranose = L-rhamnulose</text>
        <dbReference type="Rhea" id="RHEA:23160"/>
        <dbReference type="ChEBI" id="CHEBI:17897"/>
        <dbReference type="ChEBI" id="CHEBI:62346"/>
        <dbReference type="EC" id="5.3.1.14"/>
    </reaction>
</comment>
<dbReference type="HAMAP" id="MF_00541">
    <property type="entry name" value="RhaA"/>
    <property type="match status" value="1"/>
</dbReference>
<dbReference type="EC" id="5.3.1.14" evidence="6 7"/>
<accession>A0A432MJB3</accession>
<evidence type="ECO:0000256" key="5">
    <source>
        <dbReference type="ARBA" id="ARBA00023308"/>
    </source>
</evidence>
<evidence type="ECO:0000256" key="4">
    <source>
        <dbReference type="ARBA" id="ARBA00023235"/>
    </source>
</evidence>
<keyword evidence="9" id="KW-1185">Reference proteome</keyword>
<dbReference type="EMBL" id="RYZH01000023">
    <property type="protein sequence ID" value="RUL87278.1"/>
    <property type="molecule type" value="Genomic_DNA"/>
</dbReference>
<comment type="function">
    <text evidence="6">Catalyzes the interconversion of L-rhamnose and L-rhamnulose.</text>
</comment>
<protein>
    <recommendedName>
        <fullName evidence="6 7">L-rhamnose isomerase</fullName>
        <ecNumber evidence="6 7">5.3.1.14</ecNumber>
    </recommendedName>
</protein>
<dbReference type="InterPro" id="IPR009308">
    <property type="entry name" value="Rhamnose_isomerase"/>
</dbReference>
<evidence type="ECO:0000256" key="3">
    <source>
        <dbReference type="ARBA" id="ARBA00023211"/>
    </source>
</evidence>
<dbReference type="RefSeq" id="WP_126725792.1">
    <property type="nucleotide sequence ID" value="NZ_RYZH01000023.1"/>
</dbReference>
<dbReference type="Pfam" id="PF06134">
    <property type="entry name" value="RhaA"/>
    <property type="match status" value="1"/>
</dbReference>
<feature type="binding site" evidence="6">
    <location>
        <position position="295"/>
    </location>
    <ligand>
        <name>Mn(2+)</name>
        <dbReference type="ChEBI" id="CHEBI:29035"/>
    </ligand>
</feature>
<sequence>MDRNVREAFALARERYAELGVDVDRAIDRLGRLSVSLHCWQGDDVVGFEGSSGEIGGGLAVTGRYPGRARDGDELRADLDRALSLIPGSHRLNLHASYAEAPGRPVDRDALGPEHFSRWIDWAKRRGVGLDFNPTFFAHPLAADGLTLSHPDPAIRRFWVDHGIICRRIGAAFGEATGTPCVTNLWIPDGSKDLPVDRKGPRERLLSSLDAIFAEPIDSARNKDAVEGKLFGIGAEAYTVGSHEFYLAYAVSRGKLLCLDAGHYHPTEVLSDKLSAVLAFLDEALLHVSRGVRWDSDHVVTLTDELDAIAQELVRGDYLGRVHLGLDFFDASINRVAAWVIGARNLLKALLRALLEPIDRLRALEAEGDLTGRLALLEEAKLLPSGAVWDYYCQERGVPGGIEWLDAIRSYERDVLAKRVEAGA</sequence>
<name>A0A432MJB3_9BACT</name>
<evidence type="ECO:0000256" key="2">
    <source>
        <dbReference type="ARBA" id="ARBA00022723"/>
    </source>
</evidence>
<dbReference type="UniPathway" id="UPA00541">
    <property type="reaction ID" value="UER00601"/>
</dbReference>
<dbReference type="NCBIfam" id="TIGR01748">
    <property type="entry name" value="rhaA"/>
    <property type="match status" value="1"/>
</dbReference>
<dbReference type="InterPro" id="IPR050337">
    <property type="entry name" value="L-rhamnose_isomerase"/>
</dbReference>
<evidence type="ECO:0000256" key="6">
    <source>
        <dbReference type="HAMAP-Rule" id="MF_00541"/>
    </source>
</evidence>
<keyword evidence="3 6" id="KW-0464">Manganese</keyword>
<keyword evidence="4 6" id="KW-0413">Isomerase</keyword>
<reference evidence="8 9" key="2">
    <citation type="submission" date="2019-01" db="EMBL/GenBank/DDBJ databases">
        <title>Tautonia sociabilis, a novel thermotolerant planctomycete of Isosphaeraceae family, isolated from a 4000 m deep subterranean habitat.</title>
        <authorList>
            <person name="Kovaleva O.L."/>
            <person name="Elcheninov A.G."/>
            <person name="Van Heerden E."/>
            <person name="Toshchakov S.V."/>
            <person name="Novikov A."/>
            <person name="Bonch-Osmolovskaya E.A."/>
            <person name="Kublanov I.V."/>
        </authorList>
    </citation>
    <scope>NUCLEOTIDE SEQUENCE [LARGE SCALE GENOMIC DNA]</scope>
    <source>
        <strain evidence="8 9">GM2012</strain>
    </source>
</reference>
<proteinExistence type="inferred from homology"/>
<dbReference type="PANTHER" id="PTHR30268:SF0">
    <property type="entry name" value="L-RHAMNOSE ISOMERASE"/>
    <property type="match status" value="1"/>
</dbReference>
<evidence type="ECO:0000313" key="9">
    <source>
        <dbReference type="Proteomes" id="UP000280296"/>
    </source>
</evidence>
<evidence type="ECO:0000256" key="7">
    <source>
        <dbReference type="NCBIfam" id="TIGR01748"/>
    </source>
</evidence>
<dbReference type="GO" id="GO:0019324">
    <property type="term" value="P:L-lyxose metabolic process"/>
    <property type="evidence" value="ECO:0007669"/>
    <property type="project" value="TreeGrafter"/>
</dbReference>
<feature type="binding site" evidence="6">
    <location>
        <position position="263"/>
    </location>
    <ligand>
        <name>Mn(2+)</name>
        <dbReference type="ChEBI" id="CHEBI:29035"/>
    </ligand>
</feature>
<comment type="subcellular location">
    <subcellularLocation>
        <location evidence="6">Cytoplasm</location>
    </subcellularLocation>
</comment>